<dbReference type="InterPro" id="IPR037066">
    <property type="entry name" value="Plug_dom_sf"/>
</dbReference>
<dbReference type="PANTHER" id="PTHR30069">
    <property type="entry name" value="TONB-DEPENDENT OUTER MEMBRANE RECEPTOR"/>
    <property type="match status" value="1"/>
</dbReference>
<comment type="similarity">
    <text evidence="8 9">Belongs to the TonB-dependent receptor family.</text>
</comment>
<evidence type="ECO:0000256" key="10">
    <source>
        <dbReference type="SAM" id="SignalP"/>
    </source>
</evidence>
<proteinExistence type="inferred from homology"/>
<evidence type="ECO:0000256" key="7">
    <source>
        <dbReference type="ARBA" id="ARBA00023237"/>
    </source>
</evidence>
<dbReference type="InterPro" id="IPR039426">
    <property type="entry name" value="TonB-dep_rcpt-like"/>
</dbReference>
<dbReference type="AlphaFoldDB" id="A0A1H3XW70"/>
<comment type="subcellular location">
    <subcellularLocation>
        <location evidence="1 8">Cell outer membrane</location>
        <topology evidence="1 8">Multi-pass membrane protein</topology>
    </subcellularLocation>
</comment>
<dbReference type="PROSITE" id="PS52016">
    <property type="entry name" value="TONB_DEPENDENT_REC_3"/>
    <property type="match status" value="1"/>
</dbReference>
<sequence length="782" mass="85704">MIPRLNKSLQIFSLVLTVLFLLQPAAAQVQKQVILHVQDLKNAPISEASVYINNKLSGFTDGKGNYKTPSLTKDLISLKVKALGYKVYSTEIHADTVSPIVRVRLEEADDNLQDIIVTAGRRAENISTVPSSVTILTRKDIETQAQITTNLASILGNSVPGLAPSSNKATNAGQTLRGRSVLVLVDGIPQSTPLMNGQRDIRSIDPAVIDRIEVIKGATSIYGNGSAGGIINYITKKADNDTGSLNSHTVIRGTLNPVHPEGTTGYRASQRFSGKMGKWNYVTSATMEYTGVQRDGKGEVLGQTDALSNSYQYNLFAKLGYQISKSSSITGFYNFYSSTSHAKYITQSGLYGNTPAIGIPGEDPGKPAGTPFNHNARLTYTKNELFGTTTLDVTAYLNSFRSMNRYVASATAWYGPGQTKINSRKKGLRINLNTPFAIDGRLAELTYGLDALSDITNQDLVDGRIYIPNMKMINIAPYAQFKWDIIQSLVFKAGMRYENARVTIKDFNTIAKGPDGEGSIFVNGGKIPYKGMTYNAGLRYNKYKAFNPFVSFSQGFAINELGRIVRRATKNDLDSLKTDPIITNNYEAGFSSQAGIFTFTGAYFISTSKLGVELVDVGGYFAPQRLPENIKGFEVSIDIKPSDIWKFGGSYAYTEGKSKNDDGSKNYLNGARIAPPIATGYLDFTPGASWSVRLFWNHSGNRNRFEKNAKGAYNLNEGPVSSIDLFNLTAAYKVNKRLQVGLGIENLLNKTYYTVVSQYYANNDNYFRGPGLNAALNLTYDF</sequence>
<dbReference type="InterPro" id="IPR036942">
    <property type="entry name" value="Beta-barrel_TonB_sf"/>
</dbReference>
<organism evidence="13 14">
    <name type="scientific">Arachidicoccus rhizosphaerae</name>
    <dbReference type="NCBI Taxonomy" id="551991"/>
    <lineage>
        <taxon>Bacteria</taxon>
        <taxon>Pseudomonadati</taxon>
        <taxon>Bacteroidota</taxon>
        <taxon>Chitinophagia</taxon>
        <taxon>Chitinophagales</taxon>
        <taxon>Chitinophagaceae</taxon>
        <taxon>Arachidicoccus</taxon>
    </lineage>
</organism>
<evidence type="ECO:0000256" key="3">
    <source>
        <dbReference type="ARBA" id="ARBA00022452"/>
    </source>
</evidence>
<dbReference type="OrthoDB" id="8670144at2"/>
<dbReference type="Pfam" id="PF00593">
    <property type="entry name" value="TonB_dep_Rec_b-barrel"/>
    <property type="match status" value="1"/>
</dbReference>
<evidence type="ECO:0000256" key="5">
    <source>
        <dbReference type="ARBA" id="ARBA00023077"/>
    </source>
</evidence>
<dbReference type="Pfam" id="PF07715">
    <property type="entry name" value="Plug"/>
    <property type="match status" value="1"/>
</dbReference>
<gene>
    <name evidence="13" type="ORF">SAMN05192529_106121</name>
</gene>
<keyword evidence="2 8" id="KW-0813">Transport</keyword>
<keyword evidence="7 8" id="KW-0998">Cell outer membrane</keyword>
<dbReference type="SUPFAM" id="SSF49464">
    <property type="entry name" value="Carboxypeptidase regulatory domain-like"/>
    <property type="match status" value="1"/>
</dbReference>
<dbReference type="Proteomes" id="UP000199041">
    <property type="component" value="Unassembled WGS sequence"/>
</dbReference>
<evidence type="ECO:0000256" key="1">
    <source>
        <dbReference type="ARBA" id="ARBA00004571"/>
    </source>
</evidence>
<dbReference type="SUPFAM" id="SSF56935">
    <property type="entry name" value="Porins"/>
    <property type="match status" value="1"/>
</dbReference>
<feature type="signal peptide" evidence="10">
    <location>
        <begin position="1"/>
        <end position="27"/>
    </location>
</feature>
<protein>
    <submittedName>
        <fullName evidence="13">Iron complex outermembrane recepter protein</fullName>
    </submittedName>
</protein>
<dbReference type="CDD" id="cd01347">
    <property type="entry name" value="ligand_gated_channel"/>
    <property type="match status" value="1"/>
</dbReference>
<feature type="chain" id="PRO_5011621909" evidence="10">
    <location>
        <begin position="28"/>
        <end position="782"/>
    </location>
</feature>
<dbReference type="InterPro" id="IPR008969">
    <property type="entry name" value="CarboxyPept-like_regulatory"/>
</dbReference>
<reference evidence="13 14" key="1">
    <citation type="submission" date="2016-10" db="EMBL/GenBank/DDBJ databases">
        <authorList>
            <person name="de Groot N.N."/>
        </authorList>
    </citation>
    <scope>NUCLEOTIDE SEQUENCE [LARGE SCALE GENOMIC DNA]</scope>
    <source>
        <strain evidence="13 14">Vu-144</strain>
    </source>
</reference>
<accession>A0A1H3XW70</accession>
<evidence type="ECO:0000256" key="8">
    <source>
        <dbReference type="PROSITE-ProRule" id="PRU01360"/>
    </source>
</evidence>
<evidence type="ECO:0000259" key="12">
    <source>
        <dbReference type="Pfam" id="PF07715"/>
    </source>
</evidence>
<keyword evidence="3 8" id="KW-1134">Transmembrane beta strand</keyword>
<evidence type="ECO:0000256" key="6">
    <source>
        <dbReference type="ARBA" id="ARBA00023136"/>
    </source>
</evidence>
<evidence type="ECO:0000259" key="11">
    <source>
        <dbReference type="Pfam" id="PF00593"/>
    </source>
</evidence>
<dbReference type="GO" id="GO:0015344">
    <property type="term" value="F:siderophore uptake transmembrane transporter activity"/>
    <property type="evidence" value="ECO:0007669"/>
    <property type="project" value="TreeGrafter"/>
</dbReference>
<evidence type="ECO:0000256" key="9">
    <source>
        <dbReference type="RuleBase" id="RU003357"/>
    </source>
</evidence>
<dbReference type="Gene3D" id="2.40.170.20">
    <property type="entry name" value="TonB-dependent receptor, beta-barrel domain"/>
    <property type="match status" value="1"/>
</dbReference>
<keyword evidence="14" id="KW-1185">Reference proteome</keyword>
<dbReference type="RefSeq" id="WP_091395707.1">
    <property type="nucleotide sequence ID" value="NZ_FNQY01000006.1"/>
</dbReference>
<evidence type="ECO:0000256" key="2">
    <source>
        <dbReference type="ARBA" id="ARBA00022448"/>
    </source>
</evidence>
<evidence type="ECO:0000313" key="13">
    <source>
        <dbReference type="EMBL" id="SEA02812.1"/>
    </source>
</evidence>
<keyword evidence="4 8" id="KW-0812">Transmembrane</keyword>
<dbReference type="InterPro" id="IPR000531">
    <property type="entry name" value="Beta-barrel_TonB"/>
</dbReference>
<dbReference type="GO" id="GO:0009279">
    <property type="term" value="C:cell outer membrane"/>
    <property type="evidence" value="ECO:0007669"/>
    <property type="project" value="UniProtKB-SubCell"/>
</dbReference>
<feature type="domain" description="TonB-dependent receptor plug" evidence="12">
    <location>
        <begin position="127"/>
        <end position="230"/>
    </location>
</feature>
<dbReference type="InterPro" id="IPR012910">
    <property type="entry name" value="Plug_dom"/>
</dbReference>
<dbReference type="STRING" id="551991.SAMN05192529_106121"/>
<keyword evidence="10" id="KW-0732">Signal</keyword>
<dbReference type="EMBL" id="FNQY01000006">
    <property type="protein sequence ID" value="SEA02812.1"/>
    <property type="molecule type" value="Genomic_DNA"/>
</dbReference>
<name>A0A1H3XW70_9BACT</name>
<dbReference type="GO" id="GO:0044718">
    <property type="term" value="P:siderophore transmembrane transport"/>
    <property type="evidence" value="ECO:0007669"/>
    <property type="project" value="TreeGrafter"/>
</dbReference>
<dbReference type="PANTHER" id="PTHR30069:SF42">
    <property type="entry name" value="FERRIC AEROBACTIN RECEPTOR"/>
    <property type="match status" value="1"/>
</dbReference>
<evidence type="ECO:0000313" key="14">
    <source>
        <dbReference type="Proteomes" id="UP000199041"/>
    </source>
</evidence>
<keyword evidence="5 9" id="KW-0798">TonB box</keyword>
<keyword evidence="6 8" id="KW-0472">Membrane</keyword>
<dbReference type="Gene3D" id="2.170.130.10">
    <property type="entry name" value="TonB-dependent receptor, plug domain"/>
    <property type="match status" value="1"/>
</dbReference>
<feature type="domain" description="TonB-dependent receptor-like beta-barrel" evidence="11">
    <location>
        <begin position="332"/>
        <end position="747"/>
    </location>
</feature>
<evidence type="ECO:0000256" key="4">
    <source>
        <dbReference type="ARBA" id="ARBA00022692"/>
    </source>
</evidence>